<comment type="similarity">
    <text evidence="3">Belongs to the trans-sulfuration enzymes family.</text>
</comment>
<dbReference type="Pfam" id="PF01053">
    <property type="entry name" value="Cys_Met_Meta_PP"/>
    <property type="match status" value="1"/>
</dbReference>
<dbReference type="InterPro" id="IPR000277">
    <property type="entry name" value="Cys/Met-Metab_PyrdxlP-dep_enz"/>
</dbReference>
<keyword evidence="2 3" id="KW-0663">Pyridoxal phosphate</keyword>
<comment type="caution">
    <text evidence="4">The sequence shown here is derived from an EMBL/GenBank/DDBJ whole genome shotgun (WGS) entry which is preliminary data.</text>
</comment>
<evidence type="ECO:0000313" key="4">
    <source>
        <dbReference type="EMBL" id="TEB29808.1"/>
    </source>
</evidence>
<organism evidence="4 5">
    <name type="scientific">Coprinellus micaceus</name>
    <name type="common">Glistening ink-cap mushroom</name>
    <name type="synonym">Coprinus micaceus</name>
    <dbReference type="NCBI Taxonomy" id="71717"/>
    <lineage>
        <taxon>Eukaryota</taxon>
        <taxon>Fungi</taxon>
        <taxon>Dikarya</taxon>
        <taxon>Basidiomycota</taxon>
        <taxon>Agaricomycotina</taxon>
        <taxon>Agaricomycetes</taxon>
        <taxon>Agaricomycetidae</taxon>
        <taxon>Agaricales</taxon>
        <taxon>Agaricineae</taxon>
        <taxon>Psathyrellaceae</taxon>
        <taxon>Coprinellus</taxon>
    </lineage>
</organism>
<dbReference type="EMBL" id="QPFP01000025">
    <property type="protein sequence ID" value="TEB29808.1"/>
    <property type="molecule type" value="Genomic_DNA"/>
</dbReference>
<dbReference type="Gene3D" id="3.90.1150.10">
    <property type="entry name" value="Aspartate Aminotransferase, domain 1"/>
    <property type="match status" value="1"/>
</dbReference>
<dbReference type="AlphaFoldDB" id="A0A4Y7T779"/>
<dbReference type="Proteomes" id="UP000298030">
    <property type="component" value="Unassembled WGS sequence"/>
</dbReference>
<dbReference type="GO" id="GO:0030170">
    <property type="term" value="F:pyridoxal phosphate binding"/>
    <property type="evidence" value="ECO:0007669"/>
    <property type="project" value="InterPro"/>
</dbReference>
<comment type="cofactor">
    <cofactor evidence="1 3">
        <name>pyridoxal 5'-phosphate</name>
        <dbReference type="ChEBI" id="CHEBI:597326"/>
    </cofactor>
</comment>
<dbReference type="SUPFAM" id="SSF53383">
    <property type="entry name" value="PLP-dependent transferases"/>
    <property type="match status" value="1"/>
</dbReference>
<evidence type="ECO:0000256" key="1">
    <source>
        <dbReference type="ARBA" id="ARBA00001933"/>
    </source>
</evidence>
<dbReference type="OrthoDB" id="3512640at2759"/>
<gene>
    <name evidence="4" type="ORF">FA13DRAFT_596036</name>
</gene>
<evidence type="ECO:0000256" key="2">
    <source>
        <dbReference type="ARBA" id="ARBA00022898"/>
    </source>
</evidence>
<name>A0A4Y7T779_COPMI</name>
<dbReference type="InterPro" id="IPR015422">
    <property type="entry name" value="PyrdxlP-dep_Trfase_small"/>
</dbReference>
<sequence length="98" mass="10999">MERTRTRTRPTPRRRVPVQRHVSLSLPSCAFAVAFLQRPRLFYLAEHPRSMTHGGILRPNVAIGIDDRLVRLSVVIEEGEDLVEDVVQALDCVSGLGP</sequence>
<dbReference type="InterPro" id="IPR015424">
    <property type="entry name" value="PyrdxlP-dep_Trfase"/>
</dbReference>
<dbReference type="STRING" id="71717.A0A4Y7T779"/>
<dbReference type="GO" id="GO:0019346">
    <property type="term" value="P:transsulfuration"/>
    <property type="evidence" value="ECO:0007669"/>
    <property type="project" value="InterPro"/>
</dbReference>
<accession>A0A4Y7T779</accession>
<evidence type="ECO:0000256" key="3">
    <source>
        <dbReference type="RuleBase" id="RU362118"/>
    </source>
</evidence>
<proteinExistence type="inferred from homology"/>
<evidence type="ECO:0000313" key="5">
    <source>
        <dbReference type="Proteomes" id="UP000298030"/>
    </source>
</evidence>
<keyword evidence="5" id="KW-1185">Reference proteome</keyword>
<protein>
    <submittedName>
        <fullName evidence="4">Uncharacterized protein</fullName>
    </submittedName>
</protein>
<reference evidence="4 5" key="1">
    <citation type="journal article" date="2019" name="Nat. Ecol. Evol.">
        <title>Megaphylogeny resolves global patterns of mushroom evolution.</title>
        <authorList>
            <person name="Varga T."/>
            <person name="Krizsan K."/>
            <person name="Foldi C."/>
            <person name="Dima B."/>
            <person name="Sanchez-Garcia M."/>
            <person name="Sanchez-Ramirez S."/>
            <person name="Szollosi G.J."/>
            <person name="Szarkandi J.G."/>
            <person name="Papp V."/>
            <person name="Albert L."/>
            <person name="Andreopoulos W."/>
            <person name="Angelini C."/>
            <person name="Antonin V."/>
            <person name="Barry K.W."/>
            <person name="Bougher N.L."/>
            <person name="Buchanan P."/>
            <person name="Buyck B."/>
            <person name="Bense V."/>
            <person name="Catcheside P."/>
            <person name="Chovatia M."/>
            <person name="Cooper J."/>
            <person name="Damon W."/>
            <person name="Desjardin D."/>
            <person name="Finy P."/>
            <person name="Geml J."/>
            <person name="Haridas S."/>
            <person name="Hughes K."/>
            <person name="Justo A."/>
            <person name="Karasinski D."/>
            <person name="Kautmanova I."/>
            <person name="Kiss B."/>
            <person name="Kocsube S."/>
            <person name="Kotiranta H."/>
            <person name="LaButti K.M."/>
            <person name="Lechner B.E."/>
            <person name="Liimatainen K."/>
            <person name="Lipzen A."/>
            <person name="Lukacs Z."/>
            <person name="Mihaltcheva S."/>
            <person name="Morgado L.N."/>
            <person name="Niskanen T."/>
            <person name="Noordeloos M.E."/>
            <person name="Ohm R.A."/>
            <person name="Ortiz-Santana B."/>
            <person name="Ovrebo C."/>
            <person name="Racz N."/>
            <person name="Riley R."/>
            <person name="Savchenko A."/>
            <person name="Shiryaev A."/>
            <person name="Soop K."/>
            <person name="Spirin V."/>
            <person name="Szebenyi C."/>
            <person name="Tomsovsky M."/>
            <person name="Tulloss R.E."/>
            <person name="Uehling J."/>
            <person name="Grigoriev I.V."/>
            <person name="Vagvolgyi C."/>
            <person name="Papp T."/>
            <person name="Martin F.M."/>
            <person name="Miettinen O."/>
            <person name="Hibbett D.S."/>
            <person name="Nagy L.G."/>
        </authorList>
    </citation>
    <scope>NUCLEOTIDE SEQUENCE [LARGE SCALE GENOMIC DNA]</scope>
    <source>
        <strain evidence="4 5">FP101781</strain>
    </source>
</reference>